<name>A0A1W2H948_9BACT</name>
<organism evidence="2 3">
    <name type="scientific">Aquiflexum balticum DSM 16537</name>
    <dbReference type="NCBI Taxonomy" id="758820"/>
    <lineage>
        <taxon>Bacteria</taxon>
        <taxon>Pseudomonadati</taxon>
        <taxon>Bacteroidota</taxon>
        <taxon>Cytophagia</taxon>
        <taxon>Cytophagales</taxon>
        <taxon>Cyclobacteriaceae</taxon>
        <taxon>Aquiflexum</taxon>
    </lineage>
</organism>
<keyword evidence="3" id="KW-1185">Reference proteome</keyword>
<evidence type="ECO:0000256" key="1">
    <source>
        <dbReference type="ARBA" id="ARBA00022801"/>
    </source>
</evidence>
<dbReference type="OrthoDB" id="9808013at2"/>
<dbReference type="PANTHER" id="PTHR31377">
    <property type="entry name" value="AGMATINE DEIMINASE-RELATED"/>
    <property type="match status" value="1"/>
</dbReference>
<dbReference type="Pfam" id="PF04371">
    <property type="entry name" value="PAD_porph"/>
    <property type="match status" value="1"/>
</dbReference>
<dbReference type="InterPro" id="IPR007466">
    <property type="entry name" value="Peptidyl-Arg-deiminase_porph"/>
</dbReference>
<evidence type="ECO:0000313" key="2">
    <source>
        <dbReference type="EMBL" id="SMD45377.1"/>
    </source>
</evidence>
<proteinExistence type="predicted"/>
<dbReference type="STRING" id="758820.SAMN00777080_4026"/>
<dbReference type="SUPFAM" id="SSF55909">
    <property type="entry name" value="Pentein"/>
    <property type="match status" value="1"/>
</dbReference>
<dbReference type="PROSITE" id="PS51257">
    <property type="entry name" value="PROKAR_LIPOPROTEIN"/>
    <property type="match status" value="1"/>
</dbReference>
<dbReference type="EMBL" id="LT838813">
    <property type="protein sequence ID" value="SMD45377.1"/>
    <property type="molecule type" value="Genomic_DNA"/>
</dbReference>
<evidence type="ECO:0000313" key="3">
    <source>
        <dbReference type="Proteomes" id="UP000192333"/>
    </source>
</evidence>
<dbReference type="AlphaFoldDB" id="A0A1W2H948"/>
<protein>
    <submittedName>
        <fullName evidence="2">Agmatine deiminase</fullName>
    </submittedName>
</protein>
<dbReference type="RefSeq" id="WP_084122166.1">
    <property type="nucleotide sequence ID" value="NZ_LT838813.1"/>
</dbReference>
<keyword evidence="1" id="KW-0378">Hydrolase</keyword>
<dbReference type="PANTHER" id="PTHR31377:SF0">
    <property type="entry name" value="AGMATINE DEIMINASE-RELATED"/>
    <property type="match status" value="1"/>
</dbReference>
<dbReference type="Proteomes" id="UP000192333">
    <property type="component" value="Chromosome I"/>
</dbReference>
<accession>A0A1W2H948</accession>
<dbReference type="GO" id="GO:0009446">
    <property type="term" value="P:putrescine biosynthetic process"/>
    <property type="evidence" value="ECO:0007669"/>
    <property type="project" value="InterPro"/>
</dbReference>
<gene>
    <name evidence="2" type="ORF">SAMN00777080_4026</name>
</gene>
<dbReference type="GO" id="GO:0004668">
    <property type="term" value="F:protein-arginine deiminase activity"/>
    <property type="evidence" value="ECO:0007669"/>
    <property type="project" value="InterPro"/>
</dbReference>
<reference evidence="3" key="1">
    <citation type="submission" date="2017-04" db="EMBL/GenBank/DDBJ databases">
        <authorList>
            <person name="Varghese N."/>
            <person name="Submissions S."/>
        </authorList>
    </citation>
    <scope>NUCLEOTIDE SEQUENCE [LARGE SCALE GENOMIC DNA]</scope>
    <source>
        <strain evidence="3">DSM 16537</strain>
    </source>
</reference>
<dbReference type="GO" id="GO:0047632">
    <property type="term" value="F:agmatine deiminase activity"/>
    <property type="evidence" value="ECO:0007669"/>
    <property type="project" value="TreeGrafter"/>
</dbReference>
<dbReference type="Gene3D" id="3.75.10.10">
    <property type="entry name" value="L-arginine/glycine Amidinotransferase, Chain A"/>
    <property type="match status" value="1"/>
</dbReference>
<sequence>MKKIIFLFFSSIILFSCKEKPDTSAFFFPAEWEPQEAVWMGWDGNLKKEDTLHIITASIIKELQENIDVVLWVTSDSLKQAAHDFLSELEVPLDRVEIAQIPADKVFWSRDSAPAFVINRQGERKAIDFNHTGYFRYIKRQTDIDADSASLAKTIKETRLMMQIDSLVAVEKNEVIDKSWMFIEGGAFDVNGKGSLLVSETFLFRNLSDEMRDTLTKQHFEEEFQRTLGVTNVIWLSDGLAEDGGGEFFKNYISGGTNGHTDEFARFVNENTILLAWVDESEKDLNPIKKATFERMERNYEILKNARDQDGEPFKIIKLPMPGHVIEDRILDAERLKKEGVRKYYQSNGFVEGDTLKFVAATSYMNFLFTNDKIIIPSYTAQGSSPEKEKQVEQIFKELHPDKKLVFIDATYVNANGGGIHCMTRQVPKRLFTLD</sequence>